<feature type="transmembrane region" description="Helical" evidence="1">
    <location>
        <begin position="122"/>
        <end position="142"/>
    </location>
</feature>
<keyword evidence="1" id="KW-0472">Membrane</keyword>
<feature type="transmembrane region" description="Helical" evidence="1">
    <location>
        <begin position="20"/>
        <end position="37"/>
    </location>
</feature>
<feature type="transmembrane region" description="Helical" evidence="1">
    <location>
        <begin position="44"/>
        <end position="63"/>
    </location>
</feature>
<keyword evidence="1" id="KW-0812">Transmembrane</keyword>
<dbReference type="SUPFAM" id="SSF48317">
    <property type="entry name" value="Acid phosphatase/Vanadium-dependent haloperoxidase"/>
    <property type="match status" value="1"/>
</dbReference>
<comment type="caution">
    <text evidence="3">The sequence shown here is derived from an EMBL/GenBank/DDBJ whole genome shotgun (WGS) entry which is preliminary data.</text>
</comment>
<accession>S2DCZ9</accession>
<name>S2DCZ9_INDAL</name>
<evidence type="ECO:0000313" key="4">
    <source>
        <dbReference type="Proteomes" id="UP000006073"/>
    </source>
</evidence>
<dbReference type="Pfam" id="PF01569">
    <property type="entry name" value="PAP2"/>
    <property type="match status" value="1"/>
</dbReference>
<protein>
    <recommendedName>
        <fullName evidence="2">Phosphatidic acid phosphatase type 2/haloperoxidase domain-containing protein</fullName>
    </recommendedName>
</protein>
<evidence type="ECO:0000313" key="3">
    <source>
        <dbReference type="EMBL" id="EOZ96804.1"/>
    </source>
</evidence>
<feature type="transmembrane region" description="Helical" evidence="1">
    <location>
        <begin position="95"/>
        <end position="116"/>
    </location>
</feature>
<keyword evidence="1" id="KW-1133">Transmembrane helix</keyword>
<dbReference type="EMBL" id="ALWO02000032">
    <property type="protein sequence ID" value="EOZ96804.1"/>
    <property type="molecule type" value="Genomic_DNA"/>
</dbReference>
<dbReference type="eggNOG" id="COG0671">
    <property type="taxonomic scope" value="Bacteria"/>
</dbReference>
<dbReference type="InterPro" id="IPR000326">
    <property type="entry name" value="PAP2/HPO"/>
</dbReference>
<organism evidence="3 4">
    <name type="scientific">Indibacter alkaliphilus (strain CCUG 57479 / KCTC 22604 / LW1)</name>
    <dbReference type="NCBI Taxonomy" id="1189612"/>
    <lineage>
        <taxon>Bacteria</taxon>
        <taxon>Pseudomonadati</taxon>
        <taxon>Bacteroidota</taxon>
        <taxon>Cytophagia</taxon>
        <taxon>Cytophagales</taxon>
        <taxon>Cyclobacteriaceae</taxon>
    </lineage>
</organism>
<dbReference type="AlphaFoldDB" id="S2DCZ9"/>
<dbReference type="Gene3D" id="1.20.144.10">
    <property type="entry name" value="Phosphatidic acid phosphatase type 2/haloperoxidase"/>
    <property type="match status" value="1"/>
</dbReference>
<dbReference type="STRING" id="1189612.A33Q_2114"/>
<proteinExistence type="predicted"/>
<dbReference type="Proteomes" id="UP000006073">
    <property type="component" value="Unassembled WGS sequence"/>
</dbReference>
<feature type="transmembrane region" description="Helical" evidence="1">
    <location>
        <begin position="69"/>
        <end position="88"/>
    </location>
</feature>
<reference evidence="3 4" key="1">
    <citation type="journal article" date="2013" name="Genome Announc.">
        <title>Draft Genome Sequence of Indibacter alkaliphilus Strain LW1T, Isolated from Lonar Lake, a Haloalkaline Lake in the Buldana District of Maharashtra, India.</title>
        <authorList>
            <person name="Singh A."/>
            <person name="Kumar Jangir P."/>
            <person name="Sharma R."/>
            <person name="Singh A."/>
            <person name="Kumar Pinnaka A."/>
            <person name="Shivaji S."/>
        </authorList>
    </citation>
    <scope>NUCLEOTIDE SEQUENCE [LARGE SCALE GENOMIC DNA]</scope>
    <source>
        <strain evidence="4">CCUG 57479 / KCTC 22604 / LW1</strain>
    </source>
</reference>
<evidence type="ECO:0000256" key="1">
    <source>
        <dbReference type="SAM" id="Phobius"/>
    </source>
</evidence>
<evidence type="ECO:0000259" key="2">
    <source>
        <dbReference type="Pfam" id="PF01569"/>
    </source>
</evidence>
<sequence>MKLTKNIPSLQMRKKEERLLPFGMVSAFFLLATYLFSTKQELDPTIILALFLITACIIILTGITFFWKISAHMTGAAGLMGFILYGLINNSQGQLLPLFLISMILVGAVGSSRLYLNAHTPGEILGGFILGFSVCYTGMWFWL</sequence>
<keyword evidence="4" id="KW-1185">Reference proteome</keyword>
<gene>
    <name evidence="3" type="ORF">A33Q_2114</name>
</gene>
<feature type="domain" description="Phosphatidic acid phosphatase type 2/haloperoxidase" evidence="2">
    <location>
        <begin position="70"/>
        <end position="140"/>
    </location>
</feature>
<dbReference type="InterPro" id="IPR036938">
    <property type="entry name" value="PAP2/HPO_sf"/>
</dbReference>